<dbReference type="SUPFAM" id="SSF56112">
    <property type="entry name" value="Protein kinase-like (PK-like)"/>
    <property type="match status" value="1"/>
</dbReference>
<feature type="compositionally biased region" description="Polar residues" evidence="1">
    <location>
        <begin position="976"/>
        <end position="999"/>
    </location>
</feature>
<dbReference type="GO" id="GO:0005524">
    <property type="term" value="F:ATP binding"/>
    <property type="evidence" value="ECO:0007669"/>
    <property type="project" value="InterPro"/>
</dbReference>
<feature type="compositionally biased region" description="Acidic residues" evidence="1">
    <location>
        <begin position="1300"/>
        <end position="1312"/>
    </location>
</feature>
<feature type="compositionally biased region" description="Acidic residues" evidence="1">
    <location>
        <begin position="1450"/>
        <end position="1468"/>
    </location>
</feature>
<dbReference type="PANTHER" id="PTHR24417">
    <property type="entry name" value="SERINE/THREONINE-PROTEIN KINASE LMTK1"/>
    <property type="match status" value="1"/>
</dbReference>
<feature type="region of interest" description="Disordered" evidence="1">
    <location>
        <begin position="800"/>
        <end position="898"/>
    </location>
</feature>
<dbReference type="GO" id="GO:0004672">
    <property type="term" value="F:protein kinase activity"/>
    <property type="evidence" value="ECO:0007669"/>
    <property type="project" value="InterPro"/>
</dbReference>
<dbReference type="OrthoDB" id="6382166at2759"/>
<dbReference type="PROSITE" id="PS50011">
    <property type="entry name" value="PROTEIN_KINASE_DOM"/>
    <property type="match status" value="1"/>
</dbReference>
<feature type="compositionally biased region" description="Acidic residues" evidence="1">
    <location>
        <begin position="1417"/>
        <end position="1431"/>
    </location>
</feature>
<feature type="compositionally biased region" description="Low complexity" evidence="1">
    <location>
        <begin position="1482"/>
        <end position="1494"/>
    </location>
</feature>
<dbReference type="Pfam" id="PF07714">
    <property type="entry name" value="PK_Tyr_Ser-Thr"/>
    <property type="match status" value="1"/>
</dbReference>
<dbReference type="Gene3D" id="3.30.200.20">
    <property type="entry name" value="Phosphorylase Kinase, domain 1"/>
    <property type="match status" value="1"/>
</dbReference>
<sequence length="1608" mass="173231">MGAVDLAGSNQYQEGDNNDSNELLFGKNLQSLCLQNHEQVSRPCVDPSEAVDSGACALPPCGAIDEQCSAVGKNFIHLTLFCSFSSSPMDEAKPMMTHFSFSSLVFSVVPALYCFSAQDAEWGALSAEFSDSHSVNDFPLGEPPLTLQAPNASSSISFEPLPETLQGAKLRSGNAADWFGNHSVNDFPLGEPPLTLQAPNASSSISFEPLPETLQGAKLRSGNAADWFDEPYINFPRGQLRYHHVIGRGWFGEVSHSSRKQGLRVIHGEATGLQGDGKRSAVIVKRLHDYSSPSQQIRFLLEATPWRDTHHPNVVRLFGRCLETDPFLLIFEKCPMGEVKAYLGSRTPTEAEAFRRDGTLLRMAKETAAGLAALHEKGFTHPDLASHTCYLTSDLSVKVGDYGWSLDRFPDDYVVLNIPSSTCSNRSSKSDWRASVTPIPLRWCAPESLKVSQNSPCPLTLFPPSPEANVWSLAVTLWEIFMMGHLPYEELSEEGVLDLVIVRKNYRLKMPSGSLAHKERIYQLLQQCWYDQALRPSASQVYLSLSLLHSSPPDTEGTMDFEARWNAIRERSGPIQASIPFSIPDASLKFESDFDLTHVAASSAASPPNGLLDNPLDAVSISPSLRILRGSFEDLPAFRIGQEADSFVSLPPETFLPFLSPNRIGQEADSFVSRPLQTASLSAIGGELDSLGFSISPMTGADRTTAVDGAPLWPDSSSAKGSSVDSEGKEEDVPLSPSTPYLPPFSAYTTHETSSSTGEEEGAEEGGQRRKGESRVLKKLREKSRSVHDFLRLTVLGDSDEETTVPTGGSAQALTFVPRDDPEGFGGSGGVSGSTRSLGGGASGQPGQLFASTSEKNIPSKLSGGGPSEGGGLKASDGLSSSDPTLNAEERSRGGRTAFQAAFRGDGKYVTTIPVGPVGSQPPSHILEYLVTDEEDEDEDDVRSEDSLEDAVPGEGRGVAVIGSSPRRRVSRPTSLFQLKSPSAMANTGTEDLSCSGSADSGIESARNSAVGEETAPGGTEDAASSSVTFGPLEEFTLGLFQALKSTNGLVGSLADPRAVSHALSRPSALMEEEVRKQDLSELSGAESSFDYEEDNRLQVWQENEKNEALSSRLASETPPVEEAVGECVRICISEEGDSRIESSPSEIPPEEETVEALSDVKLCSDSGVHDVEDVLEMFDQLERDAGLGSGGEEGPAEVLGSSYHSFEVASEDDSDGEGELNLQHHDESEDPYAKTSMEEFSELRSFLRRHLREEEVGEEIDPEDVDFMLVEDPTSASRGGLYVNYDATLAPPLALSPIVEEDEEGDDDNSSGDEGASSRGSSMCRRKSKRRSRRKASDPVILPPPRPFDWGQEDPEDEILGEGGADEEVLTVDTSNSLATIGAGRRQPPWVGEGNGSSSPDEIRAEEGYVVTETGYDIDDIEEELSGDEEEWRKLVQQAEDEGVRYTPDWEEEDDPPAPQEDEEEGSDVAAHWGGYPEIGSSSPENKSQSSSPGPSPPDRRLSPEGREGGPHAPWDSPPPSPTHRGRTHTDPWTGILRVPSPESNAVDIPEELIAPEVPLPPPILESPSLLGPASLSSIKELDHEGLSSSSISTKAGSEAREALILD</sequence>
<dbReference type="InterPro" id="IPR000719">
    <property type="entry name" value="Prot_kinase_dom"/>
</dbReference>
<feature type="compositionally biased region" description="Polar residues" evidence="1">
    <location>
        <begin position="1588"/>
        <end position="1597"/>
    </location>
</feature>
<gene>
    <name evidence="2" type="ORF">CTOB1V02_LOCUS5702</name>
</gene>
<feature type="compositionally biased region" description="Basic and acidic residues" evidence="1">
    <location>
        <begin position="766"/>
        <end position="776"/>
    </location>
</feature>
<feature type="compositionally biased region" description="Acidic residues" evidence="1">
    <location>
        <begin position="932"/>
        <end position="949"/>
    </location>
</feature>
<feature type="compositionally biased region" description="Acidic residues" evidence="1">
    <location>
        <begin position="1210"/>
        <end position="1219"/>
    </location>
</feature>
<feature type="region of interest" description="Disordered" evidence="1">
    <location>
        <begin position="705"/>
        <end position="781"/>
    </location>
</feature>
<protein>
    <submittedName>
        <fullName evidence="2">Uncharacterized protein</fullName>
    </submittedName>
</protein>
<evidence type="ECO:0000313" key="2">
    <source>
        <dbReference type="EMBL" id="CAD7227805.1"/>
    </source>
</evidence>
<feature type="compositionally biased region" description="Gly residues" evidence="1">
    <location>
        <begin position="824"/>
        <end position="844"/>
    </location>
</feature>
<feature type="region of interest" description="Disordered" evidence="1">
    <location>
        <begin position="1583"/>
        <end position="1608"/>
    </location>
</feature>
<feature type="region of interest" description="Disordered" evidence="1">
    <location>
        <begin position="932"/>
        <end position="1026"/>
    </location>
</feature>
<name>A0A7R8ZKC7_9CRUS</name>
<feature type="compositionally biased region" description="Low complexity" evidence="1">
    <location>
        <begin position="1313"/>
        <end position="1324"/>
    </location>
</feature>
<organism evidence="2">
    <name type="scientific">Cyprideis torosa</name>
    <dbReference type="NCBI Taxonomy" id="163714"/>
    <lineage>
        <taxon>Eukaryota</taxon>
        <taxon>Metazoa</taxon>
        <taxon>Ecdysozoa</taxon>
        <taxon>Arthropoda</taxon>
        <taxon>Crustacea</taxon>
        <taxon>Oligostraca</taxon>
        <taxon>Ostracoda</taxon>
        <taxon>Podocopa</taxon>
        <taxon>Podocopida</taxon>
        <taxon>Cytherocopina</taxon>
        <taxon>Cytheroidea</taxon>
        <taxon>Cytherideidae</taxon>
        <taxon>Cyprideis</taxon>
    </lineage>
</organism>
<feature type="region of interest" description="Disordered" evidence="1">
    <location>
        <begin position="1295"/>
        <end position="1551"/>
    </location>
</feature>
<evidence type="ECO:0000256" key="1">
    <source>
        <dbReference type="SAM" id="MobiDB-lite"/>
    </source>
</evidence>
<dbReference type="EMBL" id="OB661268">
    <property type="protein sequence ID" value="CAD7227805.1"/>
    <property type="molecule type" value="Genomic_DNA"/>
</dbReference>
<dbReference type="InterPro" id="IPR011009">
    <property type="entry name" value="Kinase-like_dom_sf"/>
</dbReference>
<dbReference type="PANTHER" id="PTHR24417:SF7">
    <property type="entry name" value="CHROMATIN MODIFICATION-RELATED PROTEIN EAF1"/>
    <property type="match status" value="1"/>
</dbReference>
<feature type="compositionally biased region" description="Basic and acidic residues" evidence="1">
    <location>
        <begin position="1499"/>
        <end position="1511"/>
    </location>
</feature>
<feature type="compositionally biased region" description="Basic and acidic residues" evidence="1">
    <location>
        <begin position="1599"/>
        <end position="1608"/>
    </location>
</feature>
<feature type="region of interest" description="Disordered" evidence="1">
    <location>
        <begin position="1183"/>
        <end position="1238"/>
    </location>
</feature>
<feature type="compositionally biased region" description="Gly residues" evidence="1">
    <location>
        <begin position="863"/>
        <end position="873"/>
    </location>
</feature>
<reference evidence="2" key="1">
    <citation type="submission" date="2020-11" db="EMBL/GenBank/DDBJ databases">
        <authorList>
            <person name="Tran Van P."/>
        </authorList>
    </citation>
    <scope>NUCLEOTIDE SEQUENCE</scope>
</reference>
<dbReference type="Gene3D" id="1.10.510.10">
    <property type="entry name" value="Transferase(Phosphotransferase) domain 1"/>
    <property type="match status" value="1"/>
</dbReference>
<accession>A0A7R8ZKC7</accession>
<feature type="compositionally biased region" description="Polar residues" evidence="1">
    <location>
        <begin position="804"/>
        <end position="813"/>
    </location>
</feature>
<proteinExistence type="predicted"/>
<feature type="compositionally biased region" description="Low complexity" evidence="1">
    <location>
        <begin position="716"/>
        <end position="725"/>
    </location>
</feature>
<feature type="compositionally biased region" description="Basic residues" evidence="1">
    <location>
        <begin position="1325"/>
        <end position="1335"/>
    </location>
</feature>
<dbReference type="InterPro" id="IPR001245">
    <property type="entry name" value="Ser-Thr/Tyr_kinase_cat_dom"/>
</dbReference>
<feature type="compositionally biased region" description="Acidic residues" evidence="1">
    <location>
        <begin position="1352"/>
        <end position="1371"/>
    </location>
</feature>